<organism evidence="8 9">
    <name type="scientific">Orchesella dallaii</name>
    <dbReference type="NCBI Taxonomy" id="48710"/>
    <lineage>
        <taxon>Eukaryota</taxon>
        <taxon>Metazoa</taxon>
        <taxon>Ecdysozoa</taxon>
        <taxon>Arthropoda</taxon>
        <taxon>Hexapoda</taxon>
        <taxon>Collembola</taxon>
        <taxon>Entomobryomorpha</taxon>
        <taxon>Entomobryoidea</taxon>
        <taxon>Orchesellidae</taxon>
        <taxon>Orchesellinae</taxon>
        <taxon>Orchesella</taxon>
    </lineage>
</organism>
<feature type="transmembrane region" description="Helical" evidence="7">
    <location>
        <begin position="288"/>
        <end position="308"/>
    </location>
</feature>
<evidence type="ECO:0000256" key="7">
    <source>
        <dbReference type="SAM" id="Phobius"/>
    </source>
</evidence>
<dbReference type="NCBIfam" id="TIGR00803">
    <property type="entry name" value="nst"/>
    <property type="match status" value="1"/>
</dbReference>
<reference evidence="8 9" key="1">
    <citation type="submission" date="2024-08" db="EMBL/GenBank/DDBJ databases">
        <authorList>
            <person name="Cucini C."/>
            <person name="Frati F."/>
        </authorList>
    </citation>
    <scope>NUCLEOTIDE SEQUENCE [LARGE SCALE GENOMIC DNA]</scope>
</reference>
<dbReference type="EMBL" id="CAXLJM020000078">
    <property type="protein sequence ID" value="CAL8129708.1"/>
    <property type="molecule type" value="Genomic_DNA"/>
</dbReference>
<evidence type="ECO:0000256" key="5">
    <source>
        <dbReference type="ARBA" id="ARBA00022989"/>
    </source>
</evidence>
<keyword evidence="3" id="KW-0813">Transport</keyword>
<dbReference type="PIRSF" id="PIRSF005799">
    <property type="entry name" value="UDP-gal_transpt"/>
    <property type="match status" value="1"/>
</dbReference>
<gene>
    <name evidence="8" type="ORF">ODALV1_LOCUS23409</name>
</gene>
<keyword evidence="9" id="KW-1185">Reference proteome</keyword>
<dbReference type="InterPro" id="IPR007271">
    <property type="entry name" value="Nuc_sug_transpt"/>
</dbReference>
<dbReference type="SUPFAM" id="SSF103481">
    <property type="entry name" value="Multidrug resistance efflux transporter EmrE"/>
    <property type="match status" value="1"/>
</dbReference>
<dbReference type="InterPro" id="IPR037185">
    <property type="entry name" value="EmrE-like"/>
</dbReference>
<evidence type="ECO:0000256" key="3">
    <source>
        <dbReference type="ARBA" id="ARBA00022597"/>
    </source>
</evidence>
<keyword evidence="4 7" id="KW-0812">Transmembrane</keyword>
<feature type="transmembrane region" description="Helical" evidence="7">
    <location>
        <begin position="262"/>
        <end position="281"/>
    </location>
</feature>
<proteinExistence type="inferred from homology"/>
<comment type="caution">
    <text evidence="8">The sequence shown here is derived from an EMBL/GenBank/DDBJ whole genome shotgun (WGS) entry which is preliminary data.</text>
</comment>
<dbReference type="PANTHER" id="PTHR10231">
    <property type="entry name" value="NUCLEOTIDE-SUGAR TRANSMEMBRANE TRANSPORTER"/>
    <property type="match status" value="1"/>
</dbReference>
<evidence type="ECO:0000256" key="1">
    <source>
        <dbReference type="ARBA" id="ARBA00004141"/>
    </source>
</evidence>
<keyword evidence="3" id="KW-0762">Sugar transport</keyword>
<keyword evidence="5 7" id="KW-1133">Transmembrane helix</keyword>
<dbReference type="Proteomes" id="UP001642540">
    <property type="component" value="Unassembled WGS sequence"/>
</dbReference>
<evidence type="ECO:0000313" key="8">
    <source>
        <dbReference type="EMBL" id="CAL8129708.1"/>
    </source>
</evidence>
<comment type="subcellular location">
    <subcellularLocation>
        <location evidence="1">Membrane</location>
        <topology evidence="1">Multi-pass membrane protein</topology>
    </subcellularLocation>
</comment>
<evidence type="ECO:0008006" key="10">
    <source>
        <dbReference type="Google" id="ProtNLM"/>
    </source>
</evidence>
<sequence length="346" mass="38071">MGLPPSSDTNSKPMPDINSNSRVNKLKYLSLVTLVVQNAALALSMRFGRTREGDMFLSSTAVLTSEVVKFFICLYVVYCECEKSVDKWIANLKSTIVVNYRDTMKVCVPSMVYVVQNNLLYVAASHLDAATYQVTYQLKILTTAIFSIVMLRKKLIITQWTALLLLVLGVILVQLVQTEHKATATDGGQNRIVGFVAAISACCLSGFAGVFFEKILKGSSISVWMRNVQLSMCSVPFAIVTCLLSDFSAIRNNGFFFGYDFFVWYLVILQATGGLLVAMVVKYADNILKGFATSLAIVVACVASILFFDFQLSLQFSFGTTLVISSIFMYGYQPPTGKPSSVISKV</sequence>
<comment type="similarity">
    <text evidence="2">Belongs to the nucleotide-sugar transporter family. SLC35A subfamily.</text>
</comment>
<evidence type="ECO:0000313" key="9">
    <source>
        <dbReference type="Proteomes" id="UP001642540"/>
    </source>
</evidence>
<feature type="transmembrane region" description="Helical" evidence="7">
    <location>
        <begin position="195"/>
        <end position="216"/>
    </location>
</feature>
<keyword evidence="6 7" id="KW-0472">Membrane</keyword>
<evidence type="ECO:0000256" key="2">
    <source>
        <dbReference type="ARBA" id="ARBA00009976"/>
    </source>
</evidence>
<protein>
    <recommendedName>
        <fullName evidence="10">UDP-galactose translocator</fullName>
    </recommendedName>
</protein>
<dbReference type="Pfam" id="PF04142">
    <property type="entry name" value="Nuc_sug_transp"/>
    <property type="match status" value="1"/>
</dbReference>
<evidence type="ECO:0000256" key="6">
    <source>
        <dbReference type="ARBA" id="ARBA00023136"/>
    </source>
</evidence>
<name>A0ABP1RL00_9HEXA</name>
<feature type="transmembrane region" description="Helical" evidence="7">
    <location>
        <begin position="155"/>
        <end position="175"/>
    </location>
</feature>
<accession>A0ABP1RL00</accession>
<evidence type="ECO:0000256" key="4">
    <source>
        <dbReference type="ARBA" id="ARBA00022692"/>
    </source>
</evidence>
<feature type="transmembrane region" description="Helical" evidence="7">
    <location>
        <begin position="228"/>
        <end position="250"/>
    </location>
</feature>